<dbReference type="InterPro" id="IPR005314">
    <property type="entry name" value="Peptidase_C50"/>
</dbReference>
<dbReference type="GO" id="GO:0051307">
    <property type="term" value="P:meiotic chromosome separation"/>
    <property type="evidence" value="ECO:0007669"/>
    <property type="project" value="TreeGrafter"/>
</dbReference>
<dbReference type="WBParaSite" id="SBAD_0001183401-mRNA-1">
    <property type="protein sequence ID" value="SBAD_0001183401-mRNA-1"/>
    <property type="gene ID" value="SBAD_0001183401"/>
</dbReference>
<reference evidence="8" key="1">
    <citation type="submission" date="2016-06" db="UniProtKB">
        <authorList>
            <consortium name="WormBaseParasite"/>
        </authorList>
    </citation>
    <scope>IDENTIFICATION</scope>
</reference>
<evidence type="ECO:0000313" key="7">
    <source>
        <dbReference type="Proteomes" id="UP000270296"/>
    </source>
</evidence>
<reference evidence="6 7" key="2">
    <citation type="submission" date="2018-11" db="EMBL/GenBank/DDBJ databases">
        <authorList>
            <consortium name="Pathogen Informatics"/>
        </authorList>
    </citation>
    <scope>NUCLEOTIDE SEQUENCE [LARGE SCALE GENOMIC DNA]</scope>
</reference>
<evidence type="ECO:0000313" key="6">
    <source>
        <dbReference type="EMBL" id="VDP40166.1"/>
    </source>
</evidence>
<dbReference type="EC" id="3.4.22.49" evidence="2"/>
<dbReference type="EMBL" id="UZAM01015675">
    <property type="protein sequence ID" value="VDP40166.1"/>
    <property type="molecule type" value="Genomic_DNA"/>
</dbReference>
<sequence length="174" mass="19381">GYKCLQAVIRAQPDDATVYVVKRVSSKSFPICCLVYCGHGGGSKYIKTSDCRRDDCKASVLLMGCSSALTYRPGNRYETLGTCAYYQIAKSPNVVGTLWDVTDKEMNRYLEALLTIWLGFRNPNREQQDYRCANISDHSDSLLQALAYARNYCKLPFLTGAAIVSYGLPLFNGN</sequence>
<proteinExistence type="predicted"/>
<dbReference type="PROSITE" id="PS51700">
    <property type="entry name" value="SEPARIN"/>
    <property type="match status" value="1"/>
</dbReference>
<accession>A0A183J6F0</accession>
<dbReference type="OrthoDB" id="10255632at2759"/>
<dbReference type="GO" id="GO:0006508">
    <property type="term" value="P:proteolysis"/>
    <property type="evidence" value="ECO:0007669"/>
    <property type="project" value="InterPro"/>
</dbReference>
<organism evidence="8">
    <name type="scientific">Soboliphyme baturini</name>
    <dbReference type="NCBI Taxonomy" id="241478"/>
    <lineage>
        <taxon>Eukaryota</taxon>
        <taxon>Metazoa</taxon>
        <taxon>Ecdysozoa</taxon>
        <taxon>Nematoda</taxon>
        <taxon>Enoplea</taxon>
        <taxon>Dorylaimia</taxon>
        <taxon>Dioctophymatida</taxon>
        <taxon>Dioctophymatoidea</taxon>
        <taxon>Soboliphymatidae</taxon>
        <taxon>Soboliphyme</taxon>
    </lineage>
</organism>
<protein>
    <recommendedName>
        <fullName evidence="2">separase</fullName>
        <ecNumber evidence="2">3.4.22.49</ecNumber>
    </recommendedName>
</protein>
<comment type="catalytic activity">
    <reaction evidence="1">
        <text>All bonds known to be hydrolyzed by this endopeptidase have arginine in P1 and an acidic residue in P4. P6 is often occupied by an acidic residue or by a hydroxy-amino-acid residue, the phosphorylation of which enhances cleavage.</text>
        <dbReference type="EC" id="3.4.22.49"/>
    </reaction>
</comment>
<evidence type="ECO:0000256" key="1">
    <source>
        <dbReference type="ARBA" id="ARBA00000451"/>
    </source>
</evidence>
<evidence type="ECO:0000256" key="2">
    <source>
        <dbReference type="ARBA" id="ARBA00012489"/>
    </source>
</evidence>
<dbReference type="Proteomes" id="UP000270296">
    <property type="component" value="Unassembled WGS sequence"/>
</dbReference>
<dbReference type="GO" id="GO:0004197">
    <property type="term" value="F:cysteine-type endopeptidase activity"/>
    <property type="evidence" value="ECO:0007669"/>
    <property type="project" value="InterPro"/>
</dbReference>
<dbReference type="GO" id="GO:0005737">
    <property type="term" value="C:cytoplasm"/>
    <property type="evidence" value="ECO:0007669"/>
    <property type="project" value="TreeGrafter"/>
</dbReference>
<dbReference type="Pfam" id="PF03568">
    <property type="entry name" value="Separin_C"/>
    <property type="match status" value="1"/>
</dbReference>
<gene>
    <name evidence="6" type="ORF">SBAD_LOCUS11448</name>
</gene>
<dbReference type="AlphaFoldDB" id="A0A183J6F0"/>
<evidence type="ECO:0000313" key="8">
    <source>
        <dbReference type="WBParaSite" id="SBAD_0001183401-mRNA-1"/>
    </source>
</evidence>
<evidence type="ECO:0000259" key="5">
    <source>
        <dbReference type="PROSITE" id="PS51700"/>
    </source>
</evidence>
<dbReference type="GO" id="GO:0005634">
    <property type="term" value="C:nucleus"/>
    <property type="evidence" value="ECO:0007669"/>
    <property type="project" value="InterPro"/>
</dbReference>
<keyword evidence="7" id="KW-1185">Reference proteome</keyword>
<name>A0A183J6F0_9BILA</name>
<dbReference type="PANTHER" id="PTHR12792">
    <property type="entry name" value="EXTRA SPINDLE POLES 1-RELATED"/>
    <property type="match status" value="1"/>
</dbReference>
<keyword evidence="3" id="KW-0378">Hydrolase</keyword>
<evidence type="ECO:0000256" key="3">
    <source>
        <dbReference type="ARBA" id="ARBA00022801"/>
    </source>
</evidence>
<evidence type="ECO:0000256" key="4">
    <source>
        <dbReference type="ARBA" id="ARBA00022829"/>
    </source>
</evidence>
<dbReference type="PANTHER" id="PTHR12792:SF0">
    <property type="entry name" value="SEPARIN"/>
    <property type="match status" value="1"/>
</dbReference>
<keyword evidence="4" id="KW-0159">Chromosome partition</keyword>
<feature type="domain" description="Peptidase C50" evidence="5">
    <location>
        <begin position="1"/>
        <end position="76"/>
    </location>
</feature>
<dbReference type="GO" id="GO:0072686">
    <property type="term" value="C:mitotic spindle"/>
    <property type="evidence" value="ECO:0007669"/>
    <property type="project" value="TreeGrafter"/>
</dbReference>
<dbReference type="InterPro" id="IPR030397">
    <property type="entry name" value="SEPARIN_core_dom"/>
</dbReference>